<dbReference type="EMBL" id="AP027272">
    <property type="protein sequence ID" value="BDX08563.1"/>
    <property type="molecule type" value="Genomic_DNA"/>
</dbReference>
<organism evidence="2 3">
    <name type="scientific">Planctobacterium marinum</name>
    <dbReference type="NCBI Taxonomy" id="1631968"/>
    <lineage>
        <taxon>Bacteria</taxon>
        <taxon>Pseudomonadati</taxon>
        <taxon>Pseudomonadota</taxon>
        <taxon>Gammaproteobacteria</taxon>
        <taxon>Alteromonadales</taxon>
        <taxon>Alteromonadaceae</taxon>
        <taxon>Planctobacterium</taxon>
    </lineage>
</organism>
<keyword evidence="1" id="KW-0732">Signal</keyword>
<sequence length="178" mass="19680">MKFTLIALFAAVTQLVSVSVQAETLAQAMEKCRSVSNSVKRLVCYDQLAQRANNLEDSELAEFYANRPVVVASPDARRNAVNNEVQTAPQNSFGLEQQLAERKSAEASELRSVVGKIEKNPHGKLIITLQDGQVWRQTDSERMSLSVGDSIVISRGLLGAFYLSKQGNNQNIRVKRKS</sequence>
<gene>
    <name evidence="2" type="ORF">MACH26_40840</name>
</gene>
<proteinExistence type="predicted"/>
<feature type="signal peptide" evidence="1">
    <location>
        <begin position="1"/>
        <end position="22"/>
    </location>
</feature>
<evidence type="ECO:0000313" key="2">
    <source>
        <dbReference type="EMBL" id="BDX08563.1"/>
    </source>
</evidence>
<accession>A0AA48HZ82</accession>
<keyword evidence="3" id="KW-1185">Reference proteome</keyword>
<dbReference type="AlphaFoldDB" id="A0AA48HZ82"/>
<dbReference type="KEGG" id="pmaw:MACH26_40840"/>
<name>A0AA48HZ82_9ALTE</name>
<dbReference type="RefSeq" id="WP_338294627.1">
    <property type="nucleotide sequence ID" value="NZ_AP027272.1"/>
</dbReference>
<evidence type="ECO:0000256" key="1">
    <source>
        <dbReference type="SAM" id="SignalP"/>
    </source>
</evidence>
<dbReference type="Proteomes" id="UP001333710">
    <property type="component" value="Chromosome"/>
</dbReference>
<evidence type="ECO:0000313" key="3">
    <source>
        <dbReference type="Proteomes" id="UP001333710"/>
    </source>
</evidence>
<evidence type="ECO:0008006" key="4">
    <source>
        <dbReference type="Google" id="ProtNLM"/>
    </source>
</evidence>
<protein>
    <recommendedName>
        <fullName evidence="4">Type IV pilus biogenesis protein PilP</fullName>
    </recommendedName>
</protein>
<reference evidence="2" key="1">
    <citation type="submission" date="2023-01" db="EMBL/GenBank/DDBJ databases">
        <title>Complete genome sequence of Planctobacterium marinum strain Dej080120_11.</title>
        <authorList>
            <person name="Ueki S."/>
            <person name="Maruyama F."/>
        </authorList>
    </citation>
    <scope>NUCLEOTIDE SEQUENCE</scope>
    <source>
        <strain evidence="2">Dej080120_11</strain>
    </source>
</reference>
<feature type="chain" id="PRO_5041303870" description="Type IV pilus biogenesis protein PilP" evidence="1">
    <location>
        <begin position="23"/>
        <end position="178"/>
    </location>
</feature>